<evidence type="ECO:0000256" key="1">
    <source>
        <dbReference type="ARBA" id="ARBA00022833"/>
    </source>
</evidence>
<dbReference type="GO" id="GO:0008270">
    <property type="term" value="F:zinc ion binding"/>
    <property type="evidence" value="ECO:0007669"/>
    <property type="project" value="InterPro"/>
</dbReference>
<evidence type="ECO:0000256" key="4">
    <source>
        <dbReference type="ARBA" id="ARBA00023163"/>
    </source>
</evidence>
<evidence type="ECO:0000256" key="5">
    <source>
        <dbReference type="ARBA" id="ARBA00023242"/>
    </source>
</evidence>
<keyword evidence="3" id="KW-0238">DNA-binding</keyword>
<keyword evidence="1" id="KW-0862">Zinc</keyword>
<dbReference type="SMART" id="SM00906">
    <property type="entry name" value="Fungal_trans"/>
    <property type="match status" value="1"/>
</dbReference>
<dbReference type="EMBL" id="ML994626">
    <property type="protein sequence ID" value="KAF2187686.1"/>
    <property type="molecule type" value="Genomic_DNA"/>
</dbReference>
<dbReference type="Pfam" id="PF04082">
    <property type="entry name" value="Fungal_trans"/>
    <property type="match status" value="1"/>
</dbReference>
<dbReference type="Proteomes" id="UP000800200">
    <property type="component" value="Unassembled WGS sequence"/>
</dbReference>
<keyword evidence="4" id="KW-0804">Transcription</keyword>
<dbReference type="AlphaFoldDB" id="A0A6A6ED00"/>
<evidence type="ECO:0000256" key="2">
    <source>
        <dbReference type="ARBA" id="ARBA00023015"/>
    </source>
</evidence>
<dbReference type="PANTHER" id="PTHR47171">
    <property type="entry name" value="FARA-RELATED"/>
    <property type="match status" value="1"/>
</dbReference>
<feature type="domain" description="Xylanolytic transcriptional activator regulatory" evidence="6">
    <location>
        <begin position="176"/>
        <end position="245"/>
    </location>
</feature>
<dbReference type="CDD" id="cd12148">
    <property type="entry name" value="fungal_TF_MHR"/>
    <property type="match status" value="1"/>
</dbReference>
<evidence type="ECO:0000313" key="8">
    <source>
        <dbReference type="Proteomes" id="UP000800200"/>
    </source>
</evidence>
<dbReference type="PANTHER" id="PTHR47171:SF2">
    <property type="entry name" value="TRANSCRIPTION FACTOR, PUTATIVE-RELATED"/>
    <property type="match status" value="1"/>
</dbReference>
<keyword evidence="8" id="KW-1185">Reference proteome</keyword>
<keyword evidence="5" id="KW-0539">Nucleus</keyword>
<dbReference type="InterPro" id="IPR052073">
    <property type="entry name" value="Amide_Lactam_Regulators"/>
</dbReference>
<gene>
    <name evidence="7" type="ORF">K469DRAFT_771061</name>
</gene>
<sequence>MYLPFSIGLRRAIMERKLNKDVYRKRSSRWKCRADNETIARSFETNKAEGLSQRELPTVMEFNGVEFPSKAARQSLVESFLQYCNPWMPTLDGNDLKMILDGTSSPLLAQALYLAVSRVSSSPMVRAFASTQQFYERAKVLFWTGYENSPVIAIEVTIMLQWYNPEGPEHVLLDLSEYWLKTGVGLAHQVGLHKEPIPGPMSSIRRRLWWSLVARDSLISAAHGRPRAINLEDSEAHLPTLSDFPDAEEDGLLFIGYFEICRLLGYLTDCCARNYLPNSKKLDIKNALFR</sequence>
<organism evidence="7 8">
    <name type="scientific">Zopfia rhizophila CBS 207.26</name>
    <dbReference type="NCBI Taxonomy" id="1314779"/>
    <lineage>
        <taxon>Eukaryota</taxon>
        <taxon>Fungi</taxon>
        <taxon>Dikarya</taxon>
        <taxon>Ascomycota</taxon>
        <taxon>Pezizomycotina</taxon>
        <taxon>Dothideomycetes</taxon>
        <taxon>Dothideomycetes incertae sedis</taxon>
        <taxon>Zopfiaceae</taxon>
        <taxon>Zopfia</taxon>
    </lineage>
</organism>
<name>A0A6A6ED00_9PEZI</name>
<protein>
    <recommendedName>
        <fullName evidence="6">Xylanolytic transcriptional activator regulatory domain-containing protein</fullName>
    </recommendedName>
</protein>
<dbReference type="GO" id="GO:0006351">
    <property type="term" value="P:DNA-templated transcription"/>
    <property type="evidence" value="ECO:0007669"/>
    <property type="project" value="InterPro"/>
</dbReference>
<dbReference type="OrthoDB" id="3836108at2759"/>
<evidence type="ECO:0000259" key="6">
    <source>
        <dbReference type="SMART" id="SM00906"/>
    </source>
</evidence>
<evidence type="ECO:0000313" key="7">
    <source>
        <dbReference type="EMBL" id="KAF2187686.1"/>
    </source>
</evidence>
<dbReference type="GO" id="GO:0003677">
    <property type="term" value="F:DNA binding"/>
    <property type="evidence" value="ECO:0007669"/>
    <property type="project" value="UniProtKB-KW"/>
</dbReference>
<accession>A0A6A6ED00</accession>
<proteinExistence type="predicted"/>
<dbReference type="InterPro" id="IPR007219">
    <property type="entry name" value="XnlR_reg_dom"/>
</dbReference>
<keyword evidence="2" id="KW-0805">Transcription regulation</keyword>
<evidence type="ECO:0000256" key="3">
    <source>
        <dbReference type="ARBA" id="ARBA00023125"/>
    </source>
</evidence>
<reference evidence="7" key="1">
    <citation type="journal article" date="2020" name="Stud. Mycol.">
        <title>101 Dothideomycetes genomes: a test case for predicting lifestyles and emergence of pathogens.</title>
        <authorList>
            <person name="Haridas S."/>
            <person name="Albert R."/>
            <person name="Binder M."/>
            <person name="Bloem J."/>
            <person name="Labutti K."/>
            <person name="Salamov A."/>
            <person name="Andreopoulos B."/>
            <person name="Baker S."/>
            <person name="Barry K."/>
            <person name="Bills G."/>
            <person name="Bluhm B."/>
            <person name="Cannon C."/>
            <person name="Castanera R."/>
            <person name="Culley D."/>
            <person name="Daum C."/>
            <person name="Ezra D."/>
            <person name="Gonzalez J."/>
            <person name="Henrissat B."/>
            <person name="Kuo A."/>
            <person name="Liang C."/>
            <person name="Lipzen A."/>
            <person name="Lutzoni F."/>
            <person name="Magnuson J."/>
            <person name="Mondo S."/>
            <person name="Nolan M."/>
            <person name="Ohm R."/>
            <person name="Pangilinan J."/>
            <person name="Park H.-J."/>
            <person name="Ramirez L."/>
            <person name="Alfaro M."/>
            <person name="Sun H."/>
            <person name="Tritt A."/>
            <person name="Yoshinaga Y."/>
            <person name="Zwiers L.-H."/>
            <person name="Turgeon B."/>
            <person name="Goodwin S."/>
            <person name="Spatafora J."/>
            <person name="Crous P."/>
            <person name="Grigoriev I."/>
        </authorList>
    </citation>
    <scope>NUCLEOTIDE SEQUENCE</scope>
    <source>
        <strain evidence="7">CBS 207.26</strain>
    </source>
</reference>